<protein>
    <submittedName>
        <fullName evidence="9">Hemolysin III family protein</fullName>
    </submittedName>
</protein>
<dbReference type="Pfam" id="PF03006">
    <property type="entry name" value="HlyIII"/>
    <property type="match status" value="1"/>
</dbReference>
<dbReference type="RefSeq" id="WP_206290839.1">
    <property type="nucleotide sequence ID" value="NZ_CP063458.1"/>
</dbReference>
<comment type="subcellular location">
    <subcellularLocation>
        <location evidence="1">Cell membrane</location>
        <topology evidence="1">Multi-pass membrane protein</topology>
    </subcellularLocation>
</comment>
<dbReference type="NCBIfam" id="TIGR01065">
    <property type="entry name" value="hlyIII"/>
    <property type="match status" value="1"/>
</dbReference>
<dbReference type="InterPro" id="IPR004254">
    <property type="entry name" value="AdipoR/HlyIII-related"/>
</dbReference>
<evidence type="ECO:0000256" key="2">
    <source>
        <dbReference type="ARBA" id="ARBA00008488"/>
    </source>
</evidence>
<gene>
    <name evidence="9" type="ORF">IPV69_16825</name>
</gene>
<keyword evidence="4 8" id="KW-0812">Transmembrane</keyword>
<evidence type="ECO:0000256" key="6">
    <source>
        <dbReference type="ARBA" id="ARBA00023136"/>
    </source>
</evidence>
<organism evidence="9 10">
    <name type="scientific">Humisphaera borealis</name>
    <dbReference type="NCBI Taxonomy" id="2807512"/>
    <lineage>
        <taxon>Bacteria</taxon>
        <taxon>Pseudomonadati</taxon>
        <taxon>Planctomycetota</taxon>
        <taxon>Phycisphaerae</taxon>
        <taxon>Tepidisphaerales</taxon>
        <taxon>Tepidisphaeraceae</taxon>
        <taxon>Humisphaera</taxon>
    </lineage>
</organism>
<dbReference type="PANTHER" id="PTHR20855">
    <property type="entry name" value="ADIPOR/PROGESTIN RECEPTOR-RELATED"/>
    <property type="match status" value="1"/>
</dbReference>
<keyword evidence="7" id="KW-0479">Metal-binding</keyword>
<feature type="transmembrane region" description="Helical" evidence="8">
    <location>
        <begin position="87"/>
        <end position="106"/>
    </location>
</feature>
<feature type="binding site" evidence="7">
    <location>
        <position position="203"/>
    </location>
    <ligand>
        <name>Zn(2+)</name>
        <dbReference type="ChEBI" id="CHEBI:29105"/>
    </ligand>
</feature>
<feature type="transmembrane region" description="Helical" evidence="8">
    <location>
        <begin position="21"/>
        <end position="41"/>
    </location>
</feature>
<dbReference type="GO" id="GO:0140911">
    <property type="term" value="F:pore-forming activity"/>
    <property type="evidence" value="ECO:0007669"/>
    <property type="project" value="InterPro"/>
</dbReference>
<dbReference type="AlphaFoldDB" id="A0A7M2WRP1"/>
<proteinExistence type="inferred from homology"/>
<dbReference type="GO" id="GO:0005886">
    <property type="term" value="C:plasma membrane"/>
    <property type="evidence" value="ECO:0007669"/>
    <property type="project" value="UniProtKB-SubCell"/>
</dbReference>
<comment type="similarity">
    <text evidence="2">Belongs to the UPF0073 (Hly-III) family.</text>
</comment>
<evidence type="ECO:0000256" key="8">
    <source>
        <dbReference type="SAM" id="Phobius"/>
    </source>
</evidence>
<dbReference type="Proteomes" id="UP000593765">
    <property type="component" value="Chromosome"/>
</dbReference>
<accession>A0A7M2WRP1</accession>
<dbReference type="GO" id="GO:0046872">
    <property type="term" value="F:metal ion binding"/>
    <property type="evidence" value="ECO:0007669"/>
    <property type="project" value="UniProtKB-KW"/>
</dbReference>
<evidence type="ECO:0000313" key="10">
    <source>
        <dbReference type="Proteomes" id="UP000593765"/>
    </source>
</evidence>
<feature type="transmembrane region" description="Helical" evidence="8">
    <location>
        <begin position="138"/>
        <end position="159"/>
    </location>
</feature>
<dbReference type="InterPro" id="IPR005744">
    <property type="entry name" value="Hy-lIII"/>
</dbReference>
<evidence type="ECO:0000256" key="5">
    <source>
        <dbReference type="ARBA" id="ARBA00022989"/>
    </source>
</evidence>
<keyword evidence="10" id="KW-1185">Reference proteome</keyword>
<reference evidence="9 10" key="1">
    <citation type="submission" date="2020-10" db="EMBL/GenBank/DDBJ databases">
        <title>Wide distribution of Phycisphaera-like planctomycetes from WD2101 soil group in peatlands and genome analysis of the first cultivated representative.</title>
        <authorList>
            <person name="Dedysh S.N."/>
            <person name="Beletsky A.V."/>
            <person name="Ivanova A."/>
            <person name="Kulichevskaya I.S."/>
            <person name="Suzina N.E."/>
            <person name="Philippov D.A."/>
            <person name="Rakitin A.L."/>
            <person name="Mardanov A.V."/>
            <person name="Ravin N.V."/>
        </authorList>
    </citation>
    <scope>NUCLEOTIDE SEQUENCE [LARGE SCALE GENOMIC DNA]</scope>
    <source>
        <strain evidence="9 10">M1803</strain>
    </source>
</reference>
<dbReference type="KEGG" id="hbs:IPV69_16825"/>
<feature type="binding site" evidence="7">
    <location>
        <position position="199"/>
    </location>
    <ligand>
        <name>Zn(2+)</name>
        <dbReference type="ChEBI" id="CHEBI:29105"/>
    </ligand>
</feature>
<evidence type="ECO:0000256" key="4">
    <source>
        <dbReference type="ARBA" id="ARBA00022692"/>
    </source>
</evidence>
<feature type="transmembrane region" description="Helical" evidence="8">
    <location>
        <begin position="47"/>
        <end position="66"/>
    </location>
</feature>
<name>A0A7M2WRP1_9BACT</name>
<keyword evidence="7" id="KW-0862">Zinc</keyword>
<keyword evidence="6 8" id="KW-0472">Membrane</keyword>
<evidence type="ECO:0000256" key="1">
    <source>
        <dbReference type="ARBA" id="ARBA00004651"/>
    </source>
</evidence>
<evidence type="ECO:0000256" key="7">
    <source>
        <dbReference type="PIRSR" id="PIRSR604254-1"/>
    </source>
</evidence>
<feature type="transmembrane region" description="Helical" evidence="8">
    <location>
        <begin position="112"/>
        <end position="131"/>
    </location>
</feature>
<keyword evidence="5 8" id="KW-1133">Transmembrane helix</keyword>
<feature type="binding site" evidence="7">
    <location>
        <position position="70"/>
    </location>
    <ligand>
        <name>Zn(2+)</name>
        <dbReference type="ChEBI" id="CHEBI:29105"/>
    </ligand>
</feature>
<evidence type="ECO:0000313" key="9">
    <source>
        <dbReference type="EMBL" id="QOV87924.1"/>
    </source>
</evidence>
<feature type="transmembrane region" description="Helical" evidence="8">
    <location>
        <begin position="165"/>
        <end position="185"/>
    </location>
</feature>
<dbReference type="EMBL" id="CP063458">
    <property type="protein sequence ID" value="QOV87924.1"/>
    <property type="molecule type" value="Genomic_DNA"/>
</dbReference>
<keyword evidence="3" id="KW-1003">Cell membrane</keyword>
<evidence type="ECO:0000256" key="3">
    <source>
        <dbReference type="ARBA" id="ARBA00022475"/>
    </source>
</evidence>
<dbReference type="PANTHER" id="PTHR20855:SF3">
    <property type="entry name" value="LD03007P"/>
    <property type="match status" value="1"/>
</dbReference>
<sequence>MPSDPSSPRGVRRWIKDPFCGLSHALGAVLALVGLIVLLGLSRGTAWEIIAVSVYGTSLILVYTASALAHSIHCSPRMAWRLDQFDYMAIFLLIAGTYTPICLGPLWGPWGWTLLTIEWVLAAIGIASVMLMKEQRGLLRVCVYCLMGWLVFTATGPLLEAMPTSAWIWLLAGGACYTVGAIVFVTRKPLLWPGRFDYHDLWHVLALSGSTCHFFLVRTFVG</sequence>